<keyword evidence="6 8" id="KW-0472">Membrane</keyword>
<comment type="caution">
    <text evidence="10">The sequence shown here is derived from an EMBL/GenBank/DDBJ whole genome shotgun (WGS) entry which is preliminary data.</text>
</comment>
<feature type="transmembrane region" description="Helical" evidence="8">
    <location>
        <begin position="429"/>
        <end position="449"/>
    </location>
</feature>
<dbReference type="PANTHER" id="PTHR11360">
    <property type="entry name" value="MONOCARBOXYLATE TRANSPORTER"/>
    <property type="match status" value="1"/>
</dbReference>
<evidence type="ECO:0000256" key="3">
    <source>
        <dbReference type="ARBA" id="ARBA00022448"/>
    </source>
</evidence>
<feature type="transmembrane region" description="Helical" evidence="8">
    <location>
        <begin position="192"/>
        <end position="212"/>
    </location>
</feature>
<dbReference type="Pfam" id="PF07690">
    <property type="entry name" value="MFS_1"/>
    <property type="match status" value="1"/>
</dbReference>
<feature type="region of interest" description="Disordered" evidence="7">
    <location>
        <begin position="1"/>
        <end position="76"/>
    </location>
</feature>
<keyword evidence="5 8" id="KW-1133">Transmembrane helix</keyword>
<evidence type="ECO:0000256" key="2">
    <source>
        <dbReference type="ARBA" id="ARBA00006727"/>
    </source>
</evidence>
<sequence>MDTQTKRDDSVSTASEMEDIEKRLPQVQENAAREEAQPTTFATAAVPDTSTQVISEKPQNETKPQAGGHQKFGGRSLPLDHPMHPSKFTGDKFERKPLLTLFGAFCVMFSSFGWINCIGVFQDYYSTHQLKEYSSSTISWIISCELFFMFLGGPFVGKLFDNYGPRYLLLGGTFLHVFGLMMASLSTEYYQFLLSQGVCSPIGASMLFFPAMTSCISWFLKKRALAFGVIAGGASIGGVIFPIMVSHLVPQVGFGWTMRICAFFILGLLTVGNLTIRCRLKPTKKPFSILEFVKPLQERPFALLNIGAFFGFLGLFIPISYIVVQAQTTGMSVYLQNYLVPILNGASFFGRVLPGHVADKIGRFNMMVIMCTISVVFIFAVWIPAKTNATVIAFAALYGFASGAYISIQPTLIAEITTDMSKLGVRNGTSFAIISFASLVGSPIAGALIKACDGKFWGLQTFAGLALGLGTLLIFSTRTALVGLKLMAKI</sequence>
<feature type="compositionally biased region" description="Polar residues" evidence="7">
    <location>
        <begin position="37"/>
        <end position="54"/>
    </location>
</feature>
<feature type="transmembrane region" description="Helical" evidence="8">
    <location>
        <begin position="133"/>
        <end position="155"/>
    </location>
</feature>
<evidence type="ECO:0000256" key="6">
    <source>
        <dbReference type="ARBA" id="ARBA00023136"/>
    </source>
</evidence>
<feature type="transmembrane region" description="Helical" evidence="8">
    <location>
        <begin position="389"/>
        <end position="408"/>
    </location>
</feature>
<dbReference type="InterPro" id="IPR050327">
    <property type="entry name" value="Proton-linked_MCT"/>
</dbReference>
<dbReference type="InterPro" id="IPR011701">
    <property type="entry name" value="MFS"/>
</dbReference>
<comment type="subcellular location">
    <subcellularLocation>
        <location evidence="1">Membrane</location>
        <topology evidence="1">Multi-pass membrane protein</topology>
    </subcellularLocation>
</comment>
<evidence type="ECO:0000256" key="7">
    <source>
        <dbReference type="SAM" id="MobiDB-lite"/>
    </source>
</evidence>
<reference evidence="10 11" key="1">
    <citation type="submission" date="2023-08" db="EMBL/GenBank/DDBJ databases">
        <title>Black Yeasts Isolated from many extreme environments.</title>
        <authorList>
            <person name="Coleine C."/>
            <person name="Stajich J.E."/>
            <person name="Selbmann L."/>
        </authorList>
    </citation>
    <scope>NUCLEOTIDE SEQUENCE [LARGE SCALE GENOMIC DNA]</scope>
    <source>
        <strain evidence="10 11">CCFEE 6328</strain>
    </source>
</reference>
<keyword evidence="4 8" id="KW-0812">Transmembrane</keyword>
<evidence type="ECO:0000256" key="5">
    <source>
        <dbReference type="ARBA" id="ARBA00022989"/>
    </source>
</evidence>
<feature type="transmembrane region" description="Helical" evidence="8">
    <location>
        <begin position="364"/>
        <end position="383"/>
    </location>
</feature>
<feature type="transmembrane region" description="Helical" evidence="8">
    <location>
        <begin position="301"/>
        <end position="323"/>
    </location>
</feature>
<keyword evidence="3" id="KW-0813">Transport</keyword>
<dbReference type="Proteomes" id="UP001345691">
    <property type="component" value="Unassembled WGS sequence"/>
</dbReference>
<keyword evidence="11" id="KW-1185">Reference proteome</keyword>
<evidence type="ECO:0000313" key="10">
    <source>
        <dbReference type="EMBL" id="KAK5054065.1"/>
    </source>
</evidence>
<dbReference type="InterPro" id="IPR020846">
    <property type="entry name" value="MFS_dom"/>
</dbReference>
<dbReference type="InterPro" id="IPR036259">
    <property type="entry name" value="MFS_trans_sf"/>
</dbReference>
<evidence type="ECO:0000256" key="8">
    <source>
        <dbReference type="SAM" id="Phobius"/>
    </source>
</evidence>
<feature type="transmembrane region" description="Helical" evidence="8">
    <location>
        <begin position="224"/>
        <end position="244"/>
    </location>
</feature>
<evidence type="ECO:0000313" key="11">
    <source>
        <dbReference type="Proteomes" id="UP001345691"/>
    </source>
</evidence>
<evidence type="ECO:0000256" key="1">
    <source>
        <dbReference type="ARBA" id="ARBA00004141"/>
    </source>
</evidence>
<organism evidence="10 11">
    <name type="scientific">Exophiala sideris</name>
    <dbReference type="NCBI Taxonomy" id="1016849"/>
    <lineage>
        <taxon>Eukaryota</taxon>
        <taxon>Fungi</taxon>
        <taxon>Dikarya</taxon>
        <taxon>Ascomycota</taxon>
        <taxon>Pezizomycotina</taxon>
        <taxon>Eurotiomycetes</taxon>
        <taxon>Chaetothyriomycetidae</taxon>
        <taxon>Chaetothyriales</taxon>
        <taxon>Herpotrichiellaceae</taxon>
        <taxon>Exophiala</taxon>
    </lineage>
</organism>
<feature type="transmembrane region" description="Helical" evidence="8">
    <location>
        <begin position="167"/>
        <end position="186"/>
    </location>
</feature>
<dbReference type="PANTHER" id="PTHR11360:SF224">
    <property type="entry name" value="MAJOR FACILITATOR SUPERFAMILY (MFS) PROFILE DOMAIN-CONTAINING PROTEIN-RELATED"/>
    <property type="match status" value="1"/>
</dbReference>
<dbReference type="EMBL" id="JAVRRF010000024">
    <property type="protein sequence ID" value="KAK5054065.1"/>
    <property type="molecule type" value="Genomic_DNA"/>
</dbReference>
<feature type="transmembrane region" description="Helical" evidence="8">
    <location>
        <begin position="256"/>
        <end position="280"/>
    </location>
</feature>
<name>A0ABR0J1E5_9EURO</name>
<protein>
    <recommendedName>
        <fullName evidence="9">Major facilitator superfamily (MFS) profile domain-containing protein</fullName>
    </recommendedName>
</protein>
<feature type="transmembrane region" description="Helical" evidence="8">
    <location>
        <begin position="98"/>
        <end position="121"/>
    </location>
</feature>
<feature type="domain" description="Major facilitator superfamily (MFS) profile" evidence="9">
    <location>
        <begin position="96"/>
        <end position="490"/>
    </location>
</feature>
<evidence type="ECO:0000259" key="9">
    <source>
        <dbReference type="PROSITE" id="PS50850"/>
    </source>
</evidence>
<feature type="transmembrane region" description="Helical" evidence="8">
    <location>
        <begin position="461"/>
        <end position="484"/>
    </location>
</feature>
<dbReference type="PROSITE" id="PS50850">
    <property type="entry name" value="MFS"/>
    <property type="match status" value="1"/>
</dbReference>
<dbReference type="SUPFAM" id="SSF103473">
    <property type="entry name" value="MFS general substrate transporter"/>
    <property type="match status" value="1"/>
</dbReference>
<comment type="similarity">
    <text evidence="2">Belongs to the major facilitator superfamily. Monocarboxylate porter (TC 2.A.1.13) family.</text>
</comment>
<dbReference type="Gene3D" id="1.20.1250.20">
    <property type="entry name" value="MFS general substrate transporter like domains"/>
    <property type="match status" value="2"/>
</dbReference>
<gene>
    <name evidence="10" type="ORF">LTR69_009027</name>
</gene>
<feature type="compositionally biased region" description="Basic and acidic residues" evidence="7">
    <location>
        <begin position="1"/>
        <end position="10"/>
    </location>
</feature>
<proteinExistence type="inferred from homology"/>
<accession>A0ABR0J1E5</accession>
<evidence type="ECO:0000256" key="4">
    <source>
        <dbReference type="ARBA" id="ARBA00022692"/>
    </source>
</evidence>